<accession>A0A392PNC7</accession>
<name>A0A392PNC7_9FABA</name>
<dbReference type="Proteomes" id="UP000265520">
    <property type="component" value="Unassembled WGS sequence"/>
</dbReference>
<evidence type="ECO:0000313" key="2">
    <source>
        <dbReference type="Proteomes" id="UP000265520"/>
    </source>
</evidence>
<comment type="caution">
    <text evidence="1">The sequence shown here is derived from an EMBL/GenBank/DDBJ whole genome shotgun (WGS) entry which is preliminary data.</text>
</comment>
<sequence length="152" mass="17101">MASTPPKAATLGSSPIELPPAFLMARAPTLALLHHRRIAASDICTRCNDHVETFLHCIRDCTHSRHIWIKVGFSGPEFFFPTCAIDWIRAGIESPSTTLFLATLWWTWRLRNMMCISHENWSAQHIVTNIQNDVITISSALNSGISPTNFDR</sequence>
<dbReference type="AlphaFoldDB" id="A0A392PNC7"/>
<protein>
    <submittedName>
        <fullName evidence="1">Replication protein A1-like protein</fullName>
    </submittedName>
</protein>
<dbReference type="EMBL" id="LXQA010086273">
    <property type="protein sequence ID" value="MCI12950.1"/>
    <property type="molecule type" value="Genomic_DNA"/>
</dbReference>
<proteinExistence type="predicted"/>
<evidence type="ECO:0000313" key="1">
    <source>
        <dbReference type="EMBL" id="MCI12950.1"/>
    </source>
</evidence>
<reference evidence="1 2" key="1">
    <citation type="journal article" date="2018" name="Front. Plant Sci.">
        <title>Red Clover (Trifolium pratense) and Zigzag Clover (T. medium) - A Picture of Genomic Similarities and Differences.</title>
        <authorList>
            <person name="Dluhosova J."/>
            <person name="Istvanek J."/>
            <person name="Nedelnik J."/>
            <person name="Repkova J."/>
        </authorList>
    </citation>
    <scope>NUCLEOTIDE SEQUENCE [LARGE SCALE GENOMIC DNA]</scope>
    <source>
        <strain evidence="2">cv. 10/8</strain>
        <tissue evidence="1">Leaf</tissue>
    </source>
</reference>
<organism evidence="1 2">
    <name type="scientific">Trifolium medium</name>
    <dbReference type="NCBI Taxonomy" id="97028"/>
    <lineage>
        <taxon>Eukaryota</taxon>
        <taxon>Viridiplantae</taxon>
        <taxon>Streptophyta</taxon>
        <taxon>Embryophyta</taxon>
        <taxon>Tracheophyta</taxon>
        <taxon>Spermatophyta</taxon>
        <taxon>Magnoliopsida</taxon>
        <taxon>eudicotyledons</taxon>
        <taxon>Gunneridae</taxon>
        <taxon>Pentapetalae</taxon>
        <taxon>rosids</taxon>
        <taxon>fabids</taxon>
        <taxon>Fabales</taxon>
        <taxon>Fabaceae</taxon>
        <taxon>Papilionoideae</taxon>
        <taxon>50 kb inversion clade</taxon>
        <taxon>NPAAA clade</taxon>
        <taxon>Hologalegina</taxon>
        <taxon>IRL clade</taxon>
        <taxon>Trifolieae</taxon>
        <taxon>Trifolium</taxon>
    </lineage>
</organism>
<keyword evidence="2" id="KW-1185">Reference proteome</keyword>
<feature type="non-terminal residue" evidence="1">
    <location>
        <position position="152"/>
    </location>
</feature>